<dbReference type="SUPFAM" id="SSF53474">
    <property type="entry name" value="alpha/beta-Hydrolases"/>
    <property type="match status" value="1"/>
</dbReference>
<comment type="caution">
    <text evidence="4">The sequence shown here is derived from an EMBL/GenBank/DDBJ whole genome shotgun (WGS) entry which is preliminary data.</text>
</comment>
<dbReference type="PANTHER" id="PTHR43056">
    <property type="entry name" value="PEPTIDASE S9 PROLYL OLIGOPEPTIDASE"/>
    <property type="match status" value="1"/>
</dbReference>
<evidence type="ECO:0000256" key="2">
    <source>
        <dbReference type="SAM" id="MobiDB-lite"/>
    </source>
</evidence>
<dbReference type="PANTHER" id="PTHR43056:SF10">
    <property type="entry name" value="COCE_NOND FAMILY, PUTATIVE (AFU_ORTHOLOGUE AFUA_7G00600)-RELATED"/>
    <property type="match status" value="1"/>
</dbReference>
<dbReference type="Gene3D" id="2.60.120.260">
    <property type="entry name" value="Galactose-binding domain-like"/>
    <property type="match status" value="1"/>
</dbReference>
<organism evidence="4 5">
    <name type="scientific">Nakamurella alba</name>
    <dbReference type="NCBI Taxonomy" id="2665158"/>
    <lineage>
        <taxon>Bacteria</taxon>
        <taxon>Bacillati</taxon>
        <taxon>Actinomycetota</taxon>
        <taxon>Actinomycetes</taxon>
        <taxon>Nakamurellales</taxon>
        <taxon>Nakamurellaceae</taxon>
        <taxon>Nakamurella</taxon>
    </lineage>
</organism>
<keyword evidence="5" id="KW-1185">Reference proteome</keyword>
<dbReference type="Gene3D" id="3.40.50.1820">
    <property type="entry name" value="alpha/beta hydrolase"/>
    <property type="match status" value="2"/>
</dbReference>
<dbReference type="SUPFAM" id="SSF49785">
    <property type="entry name" value="Galactose-binding domain-like"/>
    <property type="match status" value="1"/>
</dbReference>
<gene>
    <name evidence="4" type="ORF">GIS00_20860</name>
</gene>
<proteinExistence type="predicted"/>
<keyword evidence="1 4" id="KW-0378">Hydrolase</keyword>
<feature type="domain" description="Xaa-Pro dipeptidyl-peptidase C-terminal" evidence="3">
    <location>
        <begin position="344"/>
        <end position="578"/>
    </location>
</feature>
<evidence type="ECO:0000313" key="5">
    <source>
        <dbReference type="Proteomes" id="UP000460221"/>
    </source>
</evidence>
<dbReference type="InterPro" id="IPR050585">
    <property type="entry name" value="Xaa-Pro_dipeptidyl-ppase/CocE"/>
</dbReference>
<dbReference type="Pfam" id="PF02129">
    <property type="entry name" value="Peptidase_S15"/>
    <property type="match status" value="1"/>
</dbReference>
<dbReference type="AlphaFoldDB" id="A0A7K1FQH1"/>
<dbReference type="InterPro" id="IPR000383">
    <property type="entry name" value="Xaa-Pro-like_dom"/>
</dbReference>
<evidence type="ECO:0000256" key="1">
    <source>
        <dbReference type="ARBA" id="ARBA00022801"/>
    </source>
</evidence>
<dbReference type="GO" id="GO:0008239">
    <property type="term" value="F:dipeptidyl-peptidase activity"/>
    <property type="evidence" value="ECO:0007669"/>
    <property type="project" value="InterPro"/>
</dbReference>
<dbReference type="NCBIfam" id="TIGR00976">
    <property type="entry name" value="CocE_NonD"/>
    <property type="match status" value="1"/>
</dbReference>
<dbReference type="SMART" id="SM00939">
    <property type="entry name" value="PepX_C"/>
    <property type="match status" value="1"/>
</dbReference>
<dbReference type="InterPro" id="IPR013736">
    <property type="entry name" value="Xaa-Pro_dipept_C"/>
</dbReference>
<dbReference type="RefSeq" id="WP_154770387.1">
    <property type="nucleotide sequence ID" value="NZ_WLYK01000009.1"/>
</dbReference>
<dbReference type="InterPro" id="IPR029058">
    <property type="entry name" value="AB_hydrolase_fold"/>
</dbReference>
<dbReference type="Pfam" id="PF08530">
    <property type="entry name" value="PepX_C"/>
    <property type="match status" value="1"/>
</dbReference>
<name>A0A7K1FQH1_9ACTN</name>
<dbReference type="EMBL" id="WLYK01000009">
    <property type="protein sequence ID" value="MTD16395.1"/>
    <property type="molecule type" value="Genomic_DNA"/>
</dbReference>
<evidence type="ECO:0000313" key="4">
    <source>
        <dbReference type="EMBL" id="MTD16395.1"/>
    </source>
</evidence>
<feature type="region of interest" description="Disordered" evidence="2">
    <location>
        <begin position="1"/>
        <end position="27"/>
    </location>
</feature>
<dbReference type="Proteomes" id="UP000460221">
    <property type="component" value="Unassembled WGS sequence"/>
</dbReference>
<accession>A0A7K1FQH1</accession>
<sequence length="589" mass="64101">MTPTVAGIERGQRRLNGPQTSGREYRNLSEPAFRTVRTDDVPIELRDGVTLLGDVYRPDADAPVPALVSFSAYPRQIQDLGAPLGFIEAGATDFFVPRGYAQVIVNARGTSGSEGTWSMLDEQEGRDVYDVVEWLAAQPWCDGNVGMLGISYFAMAQLAGAARRPPHLKAIFPLAASHDMYEAVWHNGLLSANFVSGWMPAVGVLAQRPGSFWHSRRIDLARHALNAAPVHRRMAHIDGESIVTVLQKVIRSQAPQQPYGQLWDAAAVDHPVRDEFWDARDTTAALAGLDIPVYLGCDLENVPLHLPGTYRMWKLLRHNPDVRMSLLAPGGLSWPWESMHIEALAWYDHWLRGADTGIMDGPAVRYFLPGADRWRTAESWPPAESSLRPLALRGDGVLGDDEGVAGVSESQYLPADLDAARPKNLQPNGLPDQLDWEIEATDVPIDIVGDVELRVDAVTGGGDLAWIAMLSDVAPDGSVTRVTAGWLRAELRAVDEALSVDGAPVLPCRTVLAVPAGEVVTYRIPLVPIAHRIRPGHRLRLTIAHDDRGENGPTVMGFTHAPVGGRSHTRVLSSSRLLLPVLPAGASEA</sequence>
<dbReference type="InterPro" id="IPR008979">
    <property type="entry name" value="Galactose-bd-like_sf"/>
</dbReference>
<reference evidence="4 5" key="1">
    <citation type="submission" date="2019-11" db="EMBL/GenBank/DDBJ databases">
        <authorList>
            <person name="Jiang L.-Q."/>
        </authorList>
    </citation>
    <scope>NUCLEOTIDE SEQUENCE [LARGE SCALE GENOMIC DNA]</scope>
    <source>
        <strain evidence="4 5">YIM 132087</strain>
    </source>
</reference>
<evidence type="ECO:0000259" key="3">
    <source>
        <dbReference type="SMART" id="SM00939"/>
    </source>
</evidence>
<dbReference type="InterPro" id="IPR005674">
    <property type="entry name" value="CocE/Ser_esterase"/>
</dbReference>
<protein>
    <submittedName>
        <fullName evidence="4">CocE/NonD family hydrolase</fullName>
    </submittedName>
</protein>